<dbReference type="EMBL" id="CAKLDM010000002">
    <property type="protein sequence ID" value="CAH0541785.1"/>
    <property type="molecule type" value="Genomic_DNA"/>
</dbReference>
<evidence type="ECO:0000313" key="3">
    <source>
        <dbReference type="EMBL" id="CAH0541785.1"/>
    </source>
</evidence>
<evidence type="ECO:0000313" key="4">
    <source>
        <dbReference type="Proteomes" id="UP000838748"/>
    </source>
</evidence>
<reference evidence="3" key="1">
    <citation type="submission" date="2021-11" db="EMBL/GenBank/DDBJ databases">
        <authorList>
            <person name="Rodrigo-Torres L."/>
            <person name="Arahal R. D."/>
            <person name="Lucena T."/>
        </authorList>
    </citation>
    <scope>NUCLEOTIDE SEQUENCE</scope>
    <source>
        <strain evidence="3">CECT 7928</strain>
    </source>
</reference>
<accession>A0ABN8EB21</accession>
<organism evidence="3 4">
    <name type="scientific">Vibrio marisflavi CECT 7928</name>
    <dbReference type="NCBI Taxonomy" id="634439"/>
    <lineage>
        <taxon>Bacteria</taxon>
        <taxon>Pseudomonadati</taxon>
        <taxon>Pseudomonadota</taxon>
        <taxon>Gammaproteobacteria</taxon>
        <taxon>Vibrionales</taxon>
        <taxon>Vibrionaceae</taxon>
        <taxon>Vibrio</taxon>
    </lineage>
</organism>
<dbReference type="PANTHER" id="PTHR30160:SF19">
    <property type="entry name" value="LIPOPOLYSACCHARIDE HEPTOSYLTRANSFERASE 1"/>
    <property type="match status" value="1"/>
</dbReference>
<sequence length="365" mass="41811">MKYLWFERGAYASKKAKKYLTTQFSPQTIKKIAVIRHAALGDQVITRPFLIEARKFFPNAKITLVSVTNYAYGTPEDLADETIYMVGRHRKHELTWKERVREFTQLEEQNIIFDVAGTSRSYWLTLFSKAKLKFGFPYKPYLYGSLYNVAVFRSDFQPELECMLDMLKLLGHNPSRPLDFGLPNHHDVYEQRTTKPIIIYFNGASTQSKILDKTQIKQLIDSALDNFPNYQHVFLEGKKDCEKGEFLADLESRANFSIQPVMPLDCLVDYVARARLVVAPDTGIRNVAVSTHTPTVGIFYSTVPFRYTPLDGEHRIVMNSEGSIPQNTQILDAIQLSLAADINEQRQEYEHFSNHGCKSSNKVSG</sequence>
<keyword evidence="1" id="KW-0328">Glycosyltransferase</keyword>
<dbReference type="CDD" id="cd03789">
    <property type="entry name" value="GT9_LPS_heptosyltransferase"/>
    <property type="match status" value="1"/>
</dbReference>
<dbReference type="PANTHER" id="PTHR30160">
    <property type="entry name" value="TETRAACYLDISACCHARIDE 4'-KINASE-RELATED"/>
    <property type="match status" value="1"/>
</dbReference>
<dbReference type="InterPro" id="IPR002201">
    <property type="entry name" value="Glyco_trans_9"/>
</dbReference>
<keyword evidence="2" id="KW-0808">Transferase</keyword>
<proteinExistence type="predicted"/>
<keyword evidence="4" id="KW-1185">Reference proteome</keyword>
<dbReference type="SUPFAM" id="SSF53756">
    <property type="entry name" value="UDP-Glycosyltransferase/glycogen phosphorylase"/>
    <property type="match status" value="1"/>
</dbReference>
<evidence type="ECO:0000256" key="1">
    <source>
        <dbReference type="ARBA" id="ARBA00022676"/>
    </source>
</evidence>
<gene>
    <name evidence="3" type="ORF">VMF7928_03831</name>
</gene>
<dbReference type="Gene3D" id="3.40.50.2000">
    <property type="entry name" value="Glycogen Phosphorylase B"/>
    <property type="match status" value="2"/>
</dbReference>
<dbReference type="RefSeq" id="WP_237363276.1">
    <property type="nucleotide sequence ID" value="NZ_CAKLDM010000002.1"/>
</dbReference>
<dbReference type="InterPro" id="IPR051199">
    <property type="entry name" value="LPS_LOS_Heptosyltrfase"/>
</dbReference>
<name>A0ABN8EB21_9VIBR</name>
<evidence type="ECO:0008006" key="5">
    <source>
        <dbReference type="Google" id="ProtNLM"/>
    </source>
</evidence>
<protein>
    <recommendedName>
        <fullName evidence="5">Lipopolysaccharide biosynthesis protein</fullName>
    </recommendedName>
</protein>
<dbReference type="Pfam" id="PF01075">
    <property type="entry name" value="Glyco_transf_9"/>
    <property type="match status" value="1"/>
</dbReference>
<dbReference type="Proteomes" id="UP000838748">
    <property type="component" value="Unassembled WGS sequence"/>
</dbReference>
<evidence type="ECO:0000256" key="2">
    <source>
        <dbReference type="ARBA" id="ARBA00022679"/>
    </source>
</evidence>
<comment type="caution">
    <text evidence="3">The sequence shown here is derived from an EMBL/GenBank/DDBJ whole genome shotgun (WGS) entry which is preliminary data.</text>
</comment>